<feature type="chain" id="PRO_5031245802" evidence="1">
    <location>
        <begin position="21"/>
        <end position="170"/>
    </location>
</feature>
<name>A0A7S3JVJ3_9STRA</name>
<feature type="signal peptide" evidence="1">
    <location>
        <begin position="1"/>
        <end position="20"/>
    </location>
</feature>
<proteinExistence type="predicted"/>
<reference evidence="2" key="1">
    <citation type="submission" date="2021-01" db="EMBL/GenBank/DDBJ databases">
        <authorList>
            <person name="Corre E."/>
            <person name="Pelletier E."/>
            <person name="Niang G."/>
            <person name="Scheremetjew M."/>
            <person name="Finn R."/>
            <person name="Kale V."/>
            <person name="Holt S."/>
            <person name="Cochrane G."/>
            <person name="Meng A."/>
            <person name="Brown T."/>
            <person name="Cohen L."/>
        </authorList>
    </citation>
    <scope>NUCLEOTIDE SEQUENCE</scope>
    <source>
        <strain evidence="2">CCMP1510</strain>
    </source>
</reference>
<evidence type="ECO:0000313" key="2">
    <source>
        <dbReference type="EMBL" id="CAE0364353.1"/>
    </source>
</evidence>
<gene>
    <name evidence="2" type="ORF">ALAG00032_LOCUS5094</name>
</gene>
<dbReference type="AlphaFoldDB" id="A0A7S3JVJ3"/>
<accession>A0A7S3JVJ3</accession>
<keyword evidence="1" id="KW-0732">Signal</keyword>
<evidence type="ECO:0000256" key="1">
    <source>
        <dbReference type="SAM" id="SignalP"/>
    </source>
</evidence>
<dbReference type="EMBL" id="HBIJ01007234">
    <property type="protein sequence ID" value="CAE0364353.1"/>
    <property type="molecule type" value="Transcribed_RNA"/>
</dbReference>
<organism evidence="2">
    <name type="scientific">Aureoumbra lagunensis</name>
    <dbReference type="NCBI Taxonomy" id="44058"/>
    <lineage>
        <taxon>Eukaryota</taxon>
        <taxon>Sar</taxon>
        <taxon>Stramenopiles</taxon>
        <taxon>Ochrophyta</taxon>
        <taxon>Pelagophyceae</taxon>
        <taxon>Pelagomonadales</taxon>
        <taxon>Aureoumbra</taxon>
    </lineage>
</organism>
<protein>
    <submittedName>
        <fullName evidence="2">Uncharacterized protein</fullName>
    </submittedName>
</protein>
<sequence length="170" mass="18697">MMMHERLVLLLAIISRRVTGFVLFQPDSSGSRRIKINFANEEELSPAEGDVILYRLGEEDTQLKVGLVVAEMHCTQWVQPLVAQEPLDAGEIVFFEDAQVDTAIQIQGTAVAVIESLYGQLPVPQLGGGVGYGSPAVDCYTVNAAELDYFLENYQVELKVTESGIAPWTH</sequence>